<evidence type="ECO:0000313" key="2">
    <source>
        <dbReference type="EMBL" id="RSL53804.1"/>
    </source>
</evidence>
<reference evidence="2 3" key="1">
    <citation type="submission" date="2017-06" db="EMBL/GenBank/DDBJ databases">
        <title>Comparative genomic analysis of Ambrosia Fusariam Clade fungi.</title>
        <authorList>
            <person name="Stajich J.E."/>
            <person name="Carrillo J."/>
            <person name="Kijimoto T."/>
            <person name="Eskalen A."/>
            <person name="O'Donnell K."/>
            <person name="Kasson M."/>
        </authorList>
    </citation>
    <scope>NUCLEOTIDE SEQUENCE [LARGE SCALE GENOMIC DNA]</scope>
    <source>
        <strain evidence="2 3">NRRL62584</strain>
    </source>
</reference>
<comment type="caution">
    <text evidence="2">The sequence shown here is derived from an EMBL/GenBank/DDBJ whole genome shotgun (WGS) entry which is preliminary data.</text>
</comment>
<evidence type="ECO:0000256" key="1">
    <source>
        <dbReference type="SAM" id="MobiDB-lite"/>
    </source>
</evidence>
<sequence>MSGCNTCNKEEGPGVNLLRRPTFQVDPNFLEALLGEEEAKGAYGPSPPQGLDQAIAYPFTRLENGTFLHDRSEKDVYRILIDSYRFRTDEYCGGGGIKPPEGTVYAKRPDSLPAFRRYLELAATRNGLLPPWWTPEKQKECEDFGMTKGEFQDLHKALEQFGATYHYADSRFPQQLRMLAEAIYGTGLDGKDIDEGKGEGDGDTPAEEIELSVLTSPSATSSTGEITVGYPEIWQDS</sequence>
<proteinExistence type="predicted"/>
<gene>
    <name evidence="2" type="ORF">CEP54_010219</name>
</gene>
<dbReference type="EMBL" id="NKCI01000118">
    <property type="protein sequence ID" value="RSL53804.1"/>
    <property type="molecule type" value="Genomic_DNA"/>
</dbReference>
<dbReference type="AlphaFoldDB" id="A0A428PL92"/>
<organism evidence="2 3">
    <name type="scientific">Fusarium duplospermum</name>
    <dbReference type="NCBI Taxonomy" id="1325734"/>
    <lineage>
        <taxon>Eukaryota</taxon>
        <taxon>Fungi</taxon>
        <taxon>Dikarya</taxon>
        <taxon>Ascomycota</taxon>
        <taxon>Pezizomycotina</taxon>
        <taxon>Sordariomycetes</taxon>
        <taxon>Hypocreomycetidae</taxon>
        <taxon>Hypocreales</taxon>
        <taxon>Nectriaceae</taxon>
        <taxon>Fusarium</taxon>
        <taxon>Fusarium solani species complex</taxon>
    </lineage>
</organism>
<keyword evidence="3" id="KW-1185">Reference proteome</keyword>
<accession>A0A428PL92</accession>
<feature type="compositionally biased region" description="Polar residues" evidence="1">
    <location>
        <begin position="215"/>
        <end position="225"/>
    </location>
</feature>
<evidence type="ECO:0000313" key="3">
    <source>
        <dbReference type="Proteomes" id="UP000288168"/>
    </source>
</evidence>
<protein>
    <submittedName>
        <fullName evidence="2">Uncharacterized protein</fullName>
    </submittedName>
</protein>
<dbReference type="OrthoDB" id="432970at2759"/>
<name>A0A428PL92_9HYPO</name>
<dbReference type="STRING" id="1325734.A0A428PL92"/>
<dbReference type="Proteomes" id="UP000288168">
    <property type="component" value="Unassembled WGS sequence"/>
</dbReference>
<feature type="region of interest" description="Disordered" evidence="1">
    <location>
        <begin position="215"/>
        <end position="237"/>
    </location>
</feature>